<feature type="compositionally biased region" description="Acidic residues" evidence="1">
    <location>
        <begin position="149"/>
        <end position="179"/>
    </location>
</feature>
<evidence type="ECO:0000313" key="3">
    <source>
        <dbReference type="Proteomes" id="UP000011602"/>
    </source>
</evidence>
<gene>
    <name evidence="2" type="ORF">C493_11682</name>
</gene>
<dbReference type="RefSeq" id="WP_007259616.1">
    <property type="nucleotide sequence ID" value="NZ_AOHZ01000052.1"/>
</dbReference>
<evidence type="ECO:0000256" key="1">
    <source>
        <dbReference type="SAM" id="MobiDB-lite"/>
    </source>
</evidence>
<dbReference type="PATRIC" id="fig|1227499.3.peg.2386"/>
<dbReference type="eggNOG" id="arCOG09101">
    <property type="taxonomic scope" value="Archaea"/>
</dbReference>
<dbReference type="AlphaFoldDB" id="L9X0Q9"/>
<dbReference type="Proteomes" id="UP000011602">
    <property type="component" value="Unassembled WGS sequence"/>
</dbReference>
<dbReference type="EMBL" id="AOHZ01000052">
    <property type="protein sequence ID" value="ELY55006.1"/>
    <property type="molecule type" value="Genomic_DNA"/>
</dbReference>
<accession>L9X0Q9</accession>
<proteinExistence type="predicted"/>
<dbReference type="PROSITE" id="PS51257">
    <property type="entry name" value="PROKAR_LIPOPROTEIN"/>
    <property type="match status" value="1"/>
</dbReference>
<name>L9X0Q9_9EURY</name>
<feature type="region of interest" description="Disordered" evidence="1">
    <location>
        <begin position="124"/>
        <end position="179"/>
    </location>
</feature>
<protein>
    <submittedName>
        <fullName evidence="2">Uncharacterized protein</fullName>
    </submittedName>
</protein>
<organism evidence="2 3">
    <name type="scientific">Natronolimnohabitans innermongolicus JCM 12255</name>
    <dbReference type="NCBI Taxonomy" id="1227499"/>
    <lineage>
        <taxon>Archaea</taxon>
        <taxon>Methanobacteriati</taxon>
        <taxon>Methanobacteriota</taxon>
        <taxon>Stenosarchaea group</taxon>
        <taxon>Halobacteria</taxon>
        <taxon>Halobacteriales</taxon>
        <taxon>Natrialbaceae</taxon>
        <taxon>Natronolimnohabitans</taxon>
    </lineage>
</organism>
<reference evidence="2 3" key="1">
    <citation type="journal article" date="2014" name="PLoS Genet.">
        <title>Phylogenetically driven sequencing of extremely halophilic archaea reveals strategies for static and dynamic osmo-response.</title>
        <authorList>
            <person name="Becker E.A."/>
            <person name="Seitzer P.M."/>
            <person name="Tritt A."/>
            <person name="Larsen D."/>
            <person name="Krusor M."/>
            <person name="Yao A.I."/>
            <person name="Wu D."/>
            <person name="Madern D."/>
            <person name="Eisen J.A."/>
            <person name="Darling A.E."/>
            <person name="Facciotti M.T."/>
        </authorList>
    </citation>
    <scope>NUCLEOTIDE SEQUENCE [LARGE SCALE GENOMIC DNA]</scope>
    <source>
        <strain evidence="2 3">JCM 12255</strain>
    </source>
</reference>
<feature type="compositionally biased region" description="Basic and acidic residues" evidence="1">
    <location>
        <begin position="137"/>
        <end position="148"/>
    </location>
</feature>
<keyword evidence="3" id="KW-1185">Reference proteome</keyword>
<evidence type="ECO:0000313" key="2">
    <source>
        <dbReference type="EMBL" id="ELY55006.1"/>
    </source>
</evidence>
<sequence>MNRRAVLASTAGLVSMAGCLFADDGPDHEYERGDIEIRIDGDEFDLSADRFQAEHADDYSMNFHLHESDDHWYNDHPESGERVSFAEGIDLLPEFVYDDADGEHAVIIDDTEYDGREPDTELSFFVDDEQVDPTQHTVREGDSLRLEIDTDADDTESDADDEDGSDADGGDESDTNTDE</sequence>
<comment type="caution">
    <text evidence="2">The sequence shown here is derived from an EMBL/GenBank/DDBJ whole genome shotgun (WGS) entry which is preliminary data.</text>
</comment>